<organism evidence="6 7">
    <name type="scientific">Phrynocephalus forsythii</name>
    <dbReference type="NCBI Taxonomy" id="171643"/>
    <lineage>
        <taxon>Eukaryota</taxon>
        <taxon>Metazoa</taxon>
        <taxon>Chordata</taxon>
        <taxon>Craniata</taxon>
        <taxon>Vertebrata</taxon>
        <taxon>Euteleostomi</taxon>
        <taxon>Lepidosauria</taxon>
        <taxon>Squamata</taxon>
        <taxon>Bifurcata</taxon>
        <taxon>Unidentata</taxon>
        <taxon>Episquamata</taxon>
        <taxon>Toxicofera</taxon>
        <taxon>Iguania</taxon>
        <taxon>Acrodonta</taxon>
        <taxon>Agamidae</taxon>
        <taxon>Agaminae</taxon>
        <taxon>Phrynocephalus</taxon>
    </lineage>
</organism>
<dbReference type="PROSITE" id="PS51670">
    <property type="entry name" value="SHKT"/>
    <property type="match status" value="1"/>
</dbReference>
<evidence type="ECO:0000256" key="3">
    <source>
        <dbReference type="PROSITE-ProRule" id="PRU01005"/>
    </source>
</evidence>
<dbReference type="PROSITE" id="PS01009">
    <property type="entry name" value="CRISP_1"/>
    <property type="match status" value="1"/>
</dbReference>
<dbReference type="CDD" id="cd05383">
    <property type="entry name" value="CAP_CRISP"/>
    <property type="match status" value="1"/>
</dbReference>
<evidence type="ECO:0000256" key="4">
    <source>
        <dbReference type="SAM" id="SignalP"/>
    </source>
</evidence>
<evidence type="ECO:0000256" key="2">
    <source>
        <dbReference type="ARBA" id="ARBA00023157"/>
    </source>
</evidence>
<reference evidence="6" key="1">
    <citation type="journal article" date="2023" name="DNA Res.">
        <title>Chromosome-level genome assembly of Phrynocephalus forsythii using third-generation DNA sequencing and Hi-C analysis.</title>
        <authorList>
            <person name="Qi Y."/>
            <person name="Zhao W."/>
            <person name="Zhao Y."/>
            <person name="Niu C."/>
            <person name="Cao S."/>
            <person name="Zhang Y."/>
        </authorList>
    </citation>
    <scope>NUCLEOTIDE SEQUENCE</scope>
    <source>
        <tissue evidence="6">Muscle</tissue>
    </source>
</reference>
<comment type="similarity">
    <text evidence="1">Belongs to the CRISP family.</text>
</comment>
<dbReference type="Gene3D" id="3.40.33.10">
    <property type="entry name" value="CAP"/>
    <property type="match status" value="1"/>
</dbReference>
<dbReference type="FunFam" id="3.40.33.10:FF:000005">
    <property type="entry name" value="Cysteine-rich secretory protein 2"/>
    <property type="match status" value="1"/>
</dbReference>
<dbReference type="GO" id="GO:0005576">
    <property type="term" value="C:extracellular region"/>
    <property type="evidence" value="ECO:0007669"/>
    <property type="project" value="InterPro"/>
</dbReference>
<dbReference type="SMART" id="SM00198">
    <property type="entry name" value="SCP"/>
    <property type="match status" value="1"/>
</dbReference>
<dbReference type="AlphaFoldDB" id="A0A9Q0Y892"/>
<dbReference type="OrthoDB" id="737510at2759"/>
<feature type="domain" description="ShKT" evidence="5">
    <location>
        <begin position="211"/>
        <end position="244"/>
    </location>
</feature>
<dbReference type="SUPFAM" id="SSF55797">
    <property type="entry name" value="PR-1-like"/>
    <property type="match status" value="1"/>
</dbReference>
<proteinExistence type="inferred from homology"/>
<dbReference type="InterPro" id="IPR014044">
    <property type="entry name" value="CAP_dom"/>
</dbReference>
<comment type="caution">
    <text evidence="3">Lacks conserved residue(s) required for the propagation of feature annotation.</text>
</comment>
<sequence>MDKAMFVLLTLLALAAGLHQCVGNEDSEEVLAALSTDLLTVQNEIVDKHNDLRRAVDPSGSNMLKMKWNETAASNAKNWAKECSFEHSPESLRTIEGGMACGENLYYSTIPQLWPEALQAWYDEVNDFTFGVGPLYEDAVIGHYTQLVWYSSYLLGCAMAYCPNDKYSYYYVCHYCPAGNVMGQSSRPYTAGEPCGKCPDSCDNGLCTNPCEHDDLYSNCPDLKKKHSCKHPALKSMCPASCGCENKIH</sequence>
<evidence type="ECO:0000313" key="7">
    <source>
        <dbReference type="Proteomes" id="UP001142489"/>
    </source>
</evidence>
<dbReference type="Pfam" id="PF08562">
    <property type="entry name" value="Crisp"/>
    <property type="match status" value="1"/>
</dbReference>
<dbReference type="FunFam" id="1.10.10.740:FF:000001">
    <property type="entry name" value="Cysteine-rich secretory protein 2"/>
    <property type="match status" value="1"/>
</dbReference>
<dbReference type="InterPro" id="IPR018244">
    <property type="entry name" value="Allrgn_V5/Tpx1_CS"/>
</dbReference>
<dbReference type="Proteomes" id="UP001142489">
    <property type="component" value="Unassembled WGS sequence"/>
</dbReference>
<name>A0A9Q0Y892_9SAUR</name>
<dbReference type="InterPro" id="IPR035940">
    <property type="entry name" value="CAP_sf"/>
</dbReference>
<dbReference type="SUPFAM" id="SSF57546">
    <property type="entry name" value="Crisp domain-like"/>
    <property type="match status" value="1"/>
</dbReference>
<dbReference type="PRINTS" id="PR00837">
    <property type="entry name" value="V5TPXLIKE"/>
</dbReference>
<keyword evidence="4" id="KW-0732">Signal</keyword>
<dbReference type="PROSITE" id="PS01010">
    <property type="entry name" value="CRISP_2"/>
    <property type="match status" value="1"/>
</dbReference>
<accession>A0A9Q0Y892</accession>
<dbReference type="InterPro" id="IPR001283">
    <property type="entry name" value="CRISP-related"/>
</dbReference>
<keyword evidence="2 3" id="KW-1015">Disulfide bond</keyword>
<gene>
    <name evidence="6" type="ORF">JRQ81_001397</name>
</gene>
<dbReference type="EMBL" id="JAPFRF010000001">
    <property type="protein sequence ID" value="KAJ7345447.1"/>
    <property type="molecule type" value="Genomic_DNA"/>
</dbReference>
<evidence type="ECO:0000256" key="1">
    <source>
        <dbReference type="ARBA" id="ARBA00009923"/>
    </source>
</evidence>
<comment type="caution">
    <text evidence="6">The sequence shown here is derived from an EMBL/GenBank/DDBJ whole genome shotgun (WGS) entry which is preliminary data.</text>
</comment>
<feature type="signal peptide" evidence="4">
    <location>
        <begin position="1"/>
        <end position="23"/>
    </location>
</feature>
<feature type="chain" id="PRO_5040482758" description="ShKT domain-containing protein" evidence="4">
    <location>
        <begin position="24"/>
        <end position="249"/>
    </location>
</feature>
<dbReference type="InterPro" id="IPR034117">
    <property type="entry name" value="SCP_CRISP"/>
</dbReference>
<feature type="disulfide bond" evidence="3">
    <location>
        <begin position="220"/>
        <end position="238"/>
    </location>
</feature>
<dbReference type="Gene3D" id="1.10.10.740">
    <property type="entry name" value="Crisp domain"/>
    <property type="match status" value="1"/>
</dbReference>
<feature type="disulfide bond" evidence="3">
    <location>
        <begin position="229"/>
        <end position="242"/>
    </location>
</feature>
<dbReference type="GO" id="GO:0006952">
    <property type="term" value="P:defense response"/>
    <property type="evidence" value="ECO:0007669"/>
    <property type="project" value="UniProtKB-ARBA"/>
</dbReference>
<protein>
    <recommendedName>
        <fullName evidence="5">ShKT domain-containing protein</fullName>
    </recommendedName>
</protein>
<evidence type="ECO:0000259" key="5">
    <source>
        <dbReference type="PROSITE" id="PS51670"/>
    </source>
</evidence>
<dbReference type="InterPro" id="IPR042076">
    <property type="entry name" value="Crisp-like_dom"/>
</dbReference>
<dbReference type="InterPro" id="IPR003582">
    <property type="entry name" value="ShKT_dom"/>
</dbReference>
<dbReference type="PANTHER" id="PTHR10334">
    <property type="entry name" value="CYSTEINE-RICH SECRETORY PROTEIN-RELATED"/>
    <property type="match status" value="1"/>
</dbReference>
<evidence type="ECO:0000313" key="6">
    <source>
        <dbReference type="EMBL" id="KAJ7345447.1"/>
    </source>
</evidence>
<dbReference type="InterPro" id="IPR013871">
    <property type="entry name" value="Cysteine_rich_secretory"/>
</dbReference>
<dbReference type="Pfam" id="PF00188">
    <property type="entry name" value="CAP"/>
    <property type="match status" value="1"/>
</dbReference>
<keyword evidence="7" id="KW-1185">Reference proteome</keyword>